<reference evidence="2" key="1">
    <citation type="submission" date="2020-11" db="EMBL/GenBank/DDBJ databases">
        <authorList>
            <consortium name="DOE Joint Genome Institute"/>
            <person name="Ahrendt S."/>
            <person name="Riley R."/>
            <person name="Andreopoulos W."/>
            <person name="Labutti K."/>
            <person name="Pangilinan J."/>
            <person name="Ruiz-Duenas F.J."/>
            <person name="Barrasa J.M."/>
            <person name="Sanchez-Garcia M."/>
            <person name="Camarero S."/>
            <person name="Miyauchi S."/>
            <person name="Serrano A."/>
            <person name="Linde D."/>
            <person name="Babiker R."/>
            <person name="Drula E."/>
            <person name="Ayuso-Fernandez I."/>
            <person name="Pacheco R."/>
            <person name="Padilla G."/>
            <person name="Ferreira P."/>
            <person name="Barriuso J."/>
            <person name="Kellner H."/>
            <person name="Castanera R."/>
            <person name="Alfaro M."/>
            <person name="Ramirez L."/>
            <person name="Pisabarro A.G."/>
            <person name="Kuo A."/>
            <person name="Tritt A."/>
            <person name="Lipzen A."/>
            <person name="He G."/>
            <person name="Yan M."/>
            <person name="Ng V."/>
            <person name="Cullen D."/>
            <person name="Martin F."/>
            <person name="Rosso M.-N."/>
            <person name="Henrissat B."/>
            <person name="Hibbett D."/>
            <person name="Martinez A.T."/>
            <person name="Grigoriev I.V."/>
        </authorList>
    </citation>
    <scope>NUCLEOTIDE SEQUENCE</scope>
    <source>
        <strain evidence="2">CIRM-BRFM 674</strain>
    </source>
</reference>
<dbReference type="InterPro" id="IPR001810">
    <property type="entry name" value="F-box_dom"/>
</dbReference>
<dbReference type="Proteomes" id="UP000807469">
    <property type="component" value="Unassembled WGS sequence"/>
</dbReference>
<name>A0A9P5Z9F9_9AGAR</name>
<gene>
    <name evidence="2" type="ORF">BDN70DRAFT_872961</name>
</gene>
<dbReference type="SUPFAM" id="SSF52047">
    <property type="entry name" value="RNI-like"/>
    <property type="match status" value="1"/>
</dbReference>
<evidence type="ECO:0000313" key="2">
    <source>
        <dbReference type="EMBL" id="KAF9484062.1"/>
    </source>
</evidence>
<dbReference type="InterPro" id="IPR032675">
    <property type="entry name" value="LRR_dom_sf"/>
</dbReference>
<dbReference type="Gene3D" id="3.80.10.10">
    <property type="entry name" value="Ribonuclease Inhibitor"/>
    <property type="match status" value="1"/>
</dbReference>
<evidence type="ECO:0000313" key="3">
    <source>
        <dbReference type="Proteomes" id="UP000807469"/>
    </source>
</evidence>
<dbReference type="AlphaFoldDB" id="A0A9P5Z9F9"/>
<accession>A0A9P5Z9F9</accession>
<dbReference type="PROSITE" id="PS50181">
    <property type="entry name" value="FBOX"/>
    <property type="match status" value="1"/>
</dbReference>
<organism evidence="2 3">
    <name type="scientific">Pholiota conissans</name>
    <dbReference type="NCBI Taxonomy" id="109636"/>
    <lineage>
        <taxon>Eukaryota</taxon>
        <taxon>Fungi</taxon>
        <taxon>Dikarya</taxon>
        <taxon>Basidiomycota</taxon>
        <taxon>Agaricomycotina</taxon>
        <taxon>Agaricomycetes</taxon>
        <taxon>Agaricomycetidae</taxon>
        <taxon>Agaricales</taxon>
        <taxon>Agaricineae</taxon>
        <taxon>Strophariaceae</taxon>
        <taxon>Pholiota</taxon>
    </lineage>
</organism>
<protein>
    <recommendedName>
        <fullName evidence="1">F-box domain-containing protein</fullName>
    </recommendedName>
</protein>
<sequence>MQFLDFPIEILPEIIDHLAKPQHLAHLCLVNKTFRPFATSQLYQKVYIYSWHREGKTKVIKLFDTLSRYAYLASYLRLLEIRDFPKAITAVDNDILNLVLRGLKNCVNLTSCIWTRDGSLNSDFLRALQCCGKLRRLEFNGHNEGHYDARFLMGFTQLERILIIMPSPAVVSQIKPWLSVTGATLRSFTLICKGSNLITDTLLQSVAPLLPNLEDFHLTGCPKVTHHGVWSVVSATSNGLLGLGLEGVSPKFDMALFASRCTSTGALKRLCSITLTVHQQLSINEWAGDVLDLVADSPLERFQIYSTGASFEASATEELWKQLVVTHSGRLARISVHRMLISLDAIANICSRCVNLEELFIVMESGSFDQLANCLSVAKKLRTVHINSPVEASVEIFPFVLRAEQALSIIRRCHSSLTQFGCNSKVWQVDRRIMRDEDGRLRAERILAPYGSPEVPEQFLVVRV</sequence>
<keyword evidence="3" id="KW-1185">Reference proteome</keyword>
<dbReference type="OrthoDB" id="2585512at2759"/>
<feature type="domain" description="F-box" evidence="1">
    <location>
        <begin position="1"/>
        <end position="46"/>
    </location>
</feature>
<proteinExistence type="predicted"/>
<comment type="caution">
    <text evidence="2">The sequence shown here is derived from an EMBL/GenBank/DDBJ whole genome shotgun (WGS) entry which is preliminary data.</text>
</comment>
<evidence type="ECO:0000259" key="1">
    <source>
        <dbReference type="PROSITE" id="PS50181"/>
    </source>
</evidence>
<dbReference type="EMBL" id="MU155147">
    <property type="protein sequence ID" value="KAF9484062.1"/>
    <property type="molecule type" value="Genomic_DNA"/>
</dbReference>